<dbReference type="PANTHER" id="PTHR11188:SF17">
    <property type="entry name" value="FI21816P1"/>
    <property type="match status" value="1"/>
</dbReference>
<dbReference type="GO" id="GO:0005737">
    <property type="term" value="C:cytoplasm"/>
    <property type="evidence" value="ECO:0007669"/>
    <property type="project" value="TreeGrafter"/>
</dbReference>
<dbReference type="InterPro" id="IPR014756">
    <property type="entry name" value="Ig_E-set"/>
</dbReference>
<dbReference type="STRING" id="1328759.A0A5C2SIE7"/>
<reference evidence="1" key="1">
    <citation type="journal article" date="2018" name="Genome Biol. Evol.">
        <title>Genomics and development of Lentinus tigrinus, a white-rot wood-decaying mushroom with dimorphic fruiting bodies.</title>
        <authorList>
            <person name="Wu B."/>
            <person name="Xu Z."/>
            <person name="Knudson A."/>
            <person name="Carlson A."/>
            <person name="Chen N."/>
            <person name="Kovaka S."/>
            <person name="LaButti K."/>
            <person name="Lipzen A."/>
            <person name="Pennachio C."/>
            <person name="Riley R."/>
            <person name="Schakwitz W."/>
            <person name="Umezawa K."/>
            <person name="Ohm R.A."/>
            <person name="Grigoriev I.V."/>
            <person name="Nagy L.G."/>
            <person name="Gibbons J."/>
            <person name="Hibbett D."/>
        </authorList>
    </citation>
    <scope>NUCLEOTIDE SEQUENCE [LARGE SCALE GENOMIC DNA]</scope>
    <source>
        <strain evidence="1">ALCF2SS1-6</strain>
    </source>
</reference>
<dbReference type="OrthoDB" id="2333384at2759"/>
<dbReference type="PANTHER" id="PTHR11188">
    <property type="entry name" value="ARRESTIN DOMAIN CONTAINING PROTEIN"/>
    <property type="match status" value="1"/>
</dbReference>
<name>A0A5C2SIE7_9APHY</name>
<organism evidence="1 2">
    <name type="scientific">Lentinus tigrinus ALCF2SS1-6</name>
    <dbReference type="NCBI Taxonomy" id="1328759"/>
    <lineage>
        <taxon>Eukaryota</taxon>
        <taxon>Fungi</taxon>
        <taxon>Dikarya</taxon>
        <taxon>Basidiomycota</taxon>
        <taxon>Agaricomycotina</taxon>
        <taxon>Agaricomycetes</taxon>
        <taxon>Polyporales</taxon>
        <taxon>Polyporaceae</taxon>
        <taxon>Lentinus</taxon>
    </lineage>
</organism>
<evidence type="ECO:0008006" key="3">
    <source>
        <dbReference type="Google" id="ProtNLM"/>
    </source>
</evidence>
<evidence type="ECO:0000313" key="2">
    <source>
        <dbReference type="Proteomes" id="UP000313359"/>
    </source>
</evidence>
<protein>
    <recommendedName>
        <fullName evidence="3">Arrestin-like N-terminal domain-containing protein</fullName>
    </recommendedName>
</protein>
<dbReference type="SUPFAM" id="SSF81296">
    <property type="entry name" value="E set domains"/>
    <property type="match status" value="1"/>
</dbReference>
<accession>A0A5C2SIE7</accession>
<gene>
    <name evidence="1" type="ORF">L227DRAFT_78802</name>
</gene>
<dbReference type="AlphaFoldDB" id="A0A5C2SIE7"/>
<dbReference type="Gene3D" id="2.60.40.640">
    <property type="match status" value="1"/>
</dbReference>
<sequence>MKMMSMPDPQSAYSLAMRKPAFRLTLPPTIYVSGGSVVGVLELDHELALDDDIDRVYVELQGTIQTKNRMGGEADQFQVETNEFLRRPLTLWRRDGSVSPTGGSTLVLPFELKLPEDAPPSFQFESYMNNAYVRYAVEITGVRTGTFAVDRTVKTPIVVLQSDPIGSGIRAQLKLGWQETWGRLKVENNIRKYPWGDYAHAKLELLVPHMDTFPLFSDIPYTIVVTTTSAPTKRKGNAAPEKSLFPCAPRNPSEIDFELRRFIDMDTPYEPSNPEELVTDIISKAHAPIPPVDVEVGNYVWLPDAQKADRGRWSQEVSFHSYINLRFTPTFLTEQLKIKYTLVLRIEFPGMGNVLRLELPINIGSGVESSFPFADSSRTVDLPASYWNTSTWSDQ</sequence>
<keyword evidence="2" id="KW-1185">Reference proteome</keyword>
<evidence type="ECO:0000313" key="1">
    <source>
        <dbReference type="EMBL" id="RPD61186.1"/>
    </source>
</evidence>
<dbReference type="InterPro" id="IPR014752">
    <property type="entry name" value="Arrestin-like_C"/>
</dbReference>
<dbReference type="GO" id="GO:0015031">
    <property type="term" value="P:protein transport"/>
    <property type="evidence" value="ECO:0007669"/>
    <property type="project" value="TreeGrafter"/>
</dbReference>
<proteinExistence type="predicted"/>
<dbReference type="EMBL" id="ML122263">
    <property type="protein sequence ID" value="RPD61186.1"/>
    <property type="molecule type" value="Genomic_DNA"/>
</dbReference>
<dbReference type="Proteomes" id="UP000313359">
    <property type="component" value="Unassembled WGS sequence"/>
</dbReference>
<dbReference type="InterPro" id="IPR050357">
    <property type="entry name" value="Arrestin_domain-protein"/>
</dbReference>